<organism evidence="12 13">
    <name type="scientific">Clytia hemisphaerica</name>
    <dbReference type="NCBI Taxonomy" id="252671"/>
    <lineage>
        <taxon>Eukaryota</taxon>
        <taxon>Metazoa</taxon>
        <taxon>Cnidaria</taxon>
        <taxon>Hydrozoa</taxon>
        <taxon>Hydroidolina</taxon>
        <taxon>Leptothecata</taxon>
        <taxon>Obeliida</taxon>
        <taxon>Clytiidae</taxon>
        <taxon>Clytia</taxon>
    </lineage>
</organism>
<dbReference type="FunFam" id="3.30.160.60:FF:000031">
    <property type="entry name" value="GLI family zinc finger 3"/>
    <property type="match status" value="1"/>
</dbReference>
<feature type="domain" description="C2H2-type" evidence="11">
    <location>
        <begin position="444"/>
        <end position="473"/>
    </location>
</feature>
<evidence type="ECO:0000256" key="4">
    <source>
        <dbReference type="ARBA" id="ARBA00022737"/>
    </source>
</evidence>
<keyword evidence="7" id="KW-0238">DNA-binding</keyword>
<evidence type="ECO:0000256" key="1">
    <source>
        <dbReference type="ARBA" id="ARBA00004123"/>
    </source>
</evidence>
<reference evidence="12" key="1">
    <citation type="submission" date="2021-01" db="UniProtKB">
        <authorList>
            <consortium name="EnsemblMetazoa"/>
        </authorList>
    </citation>
    <scope>IDENTIFICATION</scope>
</reference>
<keyword evidence="3" id="KW-0479">Metal-binding</keyword>
<keyword evidence="4" id="KW-0677">Repeat</keyword>
<dbReference type="GeneID" id="136800375"/>
<dbReference type="PROSITE" id="PS50157">
    <property type="entry name" value="ZINC_FINGER_C2H2_2"/>
    <property type="match status" value="4"/>
</dbReference>
<dbReference type="RefSeq" id="XP_066913114.1">
    <property type="nucleotide sequence ID" value="XM_067057013.1"/>
</dbReference>
<dbReference type="InterPro" id="IPR043359">
    <property type="entry name" value="GLI-like"/>
</dbReference>
<accession>A0A7M5WT39</accession>
<dbReference type="GO" id="GO:0000978">
    <property type="term" value="F:RNA polymerase II cis-regulatory region sequence-specific DNA binding"/>
    <property type="evidence" value="ECO:0007669"/>
    <property type="project" value="TreeGrafter"/>
</dbReference>
<dbReference type="Gene3D" id="3.30.160.60">
    <property type="entry name" value="Classic Zinc Finger"/>
    <property type="match status" value="5"/>
</dbReference>
<feature type="domain" description="C2H2-type" evidence="11">
    <location>
        <begin position="381"/>
        <end position="413"/>
    </location>
</feature>
<dbReference type="AlphaFoldDB" id="A0A7M5WT39"/>
<feature type="domain" description="C2H2-type" evidence="11">
    <location>
        <begin position="414"/>
        <end position="443"/>
    </location>
</feature>
<keyword evidence="8" id="KW-0539">Nucleus</keyword>
<evidence type="ECO:0000256" key="2">
    <source>
        <dbReference type="ARBA" id="ARBA00010831"/>
    </source>
</evidence>
<comment type="subcellular location">
    <subcellularLocation>
        <location evidence="1">Nucleus</location>
    </subcellularLocation>
</comment>
<dbReference type="GO" id="GO:0008270">
    <property type="term" value="F:zinc ion binding"/>
    <property type="evidence" value="ECO:0007669"/>
    <property type="project" value="UniProtKB-KW"/>
</dbReference>
<evidence type="ECO:0000256" key="6">
    <source>
        <dbReference type="ARBA" id="ARBA00022833"/>
    </source>
</evidence>
<dbReference type="OrthoDB" id="3214149at2759"/>
<evidence type="ECO:0000313" key="12">
    <source>
        <dbReference type="EnsemblMetazoa" id="CLYHEMP012737.1"/>
    </source>
</evidence>
<evidence type="ECO:0000256" key="3">
    <source>
        <dbReference type="ARBA" id="ARBA00022723"/>
    </source>
</evidence>
<feature type="region of interest" description="Disordered" evidence="10">
    <location>
        <begin position="484"/>
        <end position="520"/>
    </location>
</feature>
<evidence type="ECO:0000256" key="9">
    <source>
        <dbReference type="PROSITE-ProRule" id="PRU00042"/>
    </source>
</evidence>
<dbReference type="Proteomes" id="UP000594262">
    <property type="component" value="Unplaced"/>
</dbReference>
<sequence>MSDDEKHDNTLVSLFEEDVVVDDSGGGGSSIDVENVEEQIIIEQSSFFHDKLDKTDIYKQDDEEVYIATSPSFSLHDAKEGCNINDIYNSEDTTSQLSGEKDDNLKCDAAFSDISSDSHSVEYGDTTTNYSTINNDGQNYFINTDYTHVNNLGAELSTKGYFYVLSPSTFGNAVIKPESDDHLTSTMMVNPVSANKVSPNINNKIRDSTTVSVQEGQATSDIGLRPSMVPSTMSSTVPSSDFEPLNTDYVSFIPGIPDSPAKEHQNQVTWHRVIPNQDSLTKQTTEIQNSLLMKYDNDSVNKMEVPIINGQPYLQVALVNELDSTSTGELVCADQILGVTATSKMFKSCRWEGCNAHVLTNEELIHHVNNSHVTVDRNQNYSCFWKGCVREGRPFNARYKMVIHLRTHTGEKPHTCRVKGCEASFGRIENMKIHMRSHTGEKPYRCPYEGCNKEFANSSDRFKHSRTHKEKKPFRCTVEGCEKSYTDPSSLRKHKKRHLLQGNNLTAPKKMNKAPPPGIG</sequence>
<dbReference type="InterPro" id="IPR056436">
    <property type="entry name" value="Znf-C2H2_ZIC1-5/GLI1-3-like"/>
</dbReference>
<evidence type="ECO:0000256" key="7">
    <source>
        <dbReference type="ARBA" id="ARBA00023125"/>
    </source>
</evidence>
<keyword evidence="5 9" id="KW-0863">Zinc-finger</keyword>
<dbReference type="InterPro" id="IPR013087">
    <property type="entry name" value="Znf_C2H2_type"/>
</dbReference>
<evidence type="ECO:0000313" key="13">
    <source>
        <dbReference type="Proteomes" id="UP000594262"/>
    </source>
</evidence>
<dbReference type="FunFam" id="3.30.160.60:FF:000100">
    <property type="entry name" value="Zinc finger 45-like"/>
    <property type="match status" value="1"/>
</dbReference>
<dbReference type="PANTHER" id="PTHR45718">
    <property type="entry name" value="TRANSCRIPTIONAL ACTIVATOR CUBITUS INTERRUPTUS"/>
    <property type="match status" value="1"/>
</dbReference>
<evidence type="ECO:0000256" key="8">
    <source>
        <dbReference type="ARBA" id="ARBA00023242"/>
    </source>
</evidence>
<dbReference type="GO" id="GO:0000981">
    <property type="term" value="F:DNA-binding transcription factor activity, RNA polymerase II-specific"/>
    <property type="evidence" value="ECO:0007669"/>
    <property type="project" value="TreeGrafter"/>
</dbReference>
<dbReference type="PROSITE" id="PS00028">
    <property type="entry name" value="ZINC_FINGER_C2H2_1"/>
    <property type="match status" value="3"/>
</dbReference>
<dbReference type="SUPFAM" id="SSF57667">
    <property type="entry name" value="beta-beta-alpha zinc fingers"/>
    <property type="match status" value="4"/>
</dbReference>
<dbReference type="Pfam" id="PF00096">
    <property type="entry name" value="zf-C2H2"/>
    <property type="match status" value="2"/>
</dbReference>
<dbReference type="FunFam" id="3.30.160.60:FF:001102">
    <property type="entry name" value="Transcription factor IIIA"/>
    <property type="match status" value="1"/>
</dbReference>
<dbReference type="FunFam" id="3.30.160.60:FF:000359">
    <property type="entry name" value="GLIS family zinc finger 2"/>
    <property type="match status" value="1"/>
</dbReference>
<keyword evidence="13" id="KW-1185">Reference proteome</keyword>
<name>A0A7M5WT39_9CNID</name>
<feature type="domain" description="C2H2-type" evidence="11">
    <location>
        <begin position="474"/>
        <end position="498"/>
    </location>
</feature>
<evidence type="ECO:0000259" key="11">
    <source>
        <dbReference type="PROSITE" id="PS50157"/>
    </source>
</evidence>
<dbReference type="GO" id="GO:0005634">
    <property type="term" value="C:nucleus"/>
    <property type="evidence" value="ECO:0007669"/>
    <property type="project" value="UniProtKB-SubCell"/>
</dbReference>
<dbReference type="InterPro" id="IPR036236">
    <property type="entry name" value="Znf_C2H2_sf"/>
</dbReference>
<dbReference type="SMART" id="SM00355">
    <property type="entry name" value="ZnF_C2H2"/>
    <property type="match status" value="5"/>
</dbReference>
<dbReference type="Pfam" id="PF23561">
    <property type="entry name" value="zf-C2H2_15"/>
    <property type="match status" value="1"/>
</dbReference>
<evidence type="ECO:0000256" key="10">
    <source>
        <dbReference type="SAM" id="MobiDB-lite"/>
    </source>
</evidence>
<keyword evidence="6" id="KW-0862">Zinc</keyword>
<comment type="similarity">
    <text evidence="2">Belongs to the GLI C2H2-type zinc-finger protein family.</text>
</comment>
<evidence type="ECO:0000256" key="5">
    <source>
        <dbReference type="ARBA" id="ARBA00022771"/>
    </source>
</evidence>
<dbReference type="EnsemblMetazoa" id="CLYHEMT012737.1">
    <property type="protein sequence ID" value="CLYHEMP012737.1"/>
    <property type="gene ID" value="CLYHEMG012737"/>
</dbReference>
<protein>
    <recommendedName>
        <fullName evidence="11">C2H2-type domain-containing protein</fullName>
    </recommendedName>
</protein>
<dbReference type="PANTHER" id="PTHR45718:SF8">
    <property type="entry name" value="GLIS FAMILY ZINC FINGER 2"/>
    <property type="match status" value="1"/>
</dbReference>
<proteinExistence type="inferred from homology"/>